<feature type="region of interest" description="Disordered" evidence="1">
    <location>
        <begin position="1"/>
        <end position="113"/>
    </location>
</feature>
<reference evidence="2" key="1">
    <citation type="submission" date="2021-05" db="EMBL/GenBank/DDBJ databases">
        <authorList>
            <person name="Alioto T."/>
            <person name="Alioto T."/>
            <person name="Gomez Garrido J."/>
        </authorList>
    </citation>
    <scope>NUCLEOTIDE SEQUENCE</scope>
</reference>
<dbReference type="EMBL" id="HBUE01054136">
    <property type="protein sequence ID" value="CAG6465743.1"/>
    <property type="molecule type" value="Transcribed_RNA"/>
</dbReference>
<protein>
    <submittedName>
        <fullName evidence="2">(northern house mosquito) hypothetical protein</fullName>
    </submittedName>
</protein>
<dbReference type="EMBL" id="HBUE01054137">
    <property type="protein sequence ID" value="CAG6465745.1"/>
    <property type="molecule type" value="Transcribed_RNA"/>
</dbReference>
<dbReference type="EMBL" id="HBUE01054141">
    <property type="protein sequence ID" value="CAG6465751.1"/>
    <property type="molecule type" value="Transcribed_RNA"/>
</dbReference>
<dbReference type="EMBL" id="HBUE01054135">
    <property type="protein sequence ID" value="CAG6465741.1"/>
    <property type="molecule type" value="Transcribed_RNA"/>
</dbReference>
<proteinExistence type="predicted"/>
<feature type="compositionally biased region" description="Basic and acidic residues" evidence="1">
    <location>
        <begin position="101"/>
        <end position="113"/>
    </location>
</feature>
<evidence type="ECO:0000313" key="2">
    <source>
        <dbReference type="EMBL" id="CAG6465751.1"/>
    </source>
</evidence>
<organism evidence="2">
    <name type="scientific">Culex pipiens</name>
    <name type="common">House mosquito</name>
    <dbReference type="NCBI Taxonomy" id="7175"/>
    <lineage>
        <taxon>Eukaryota</taxon>
        <taxon>Metazoa</taxon>
        <taxon>Ecdysozoa</taxon>
        <taxon>Arthropoda</taxon>
        <taxon>Hexapoda</taxon>
        <taxon>Insecta</taxon>
        <taxon>Pterygota</taxon>
        <taxon>Neoptera</taxon>
        <taxon>Endopterygota</taxon>
        <taxon>Diptera</taxon>
        <taxon>Nematocera</taxon>
        <taxon>Culicoidea</taxon>
        <taxon>Culicidae</taxon>
        <taxon>Culicinae</taxon>
        <taxon>Culicini</taxon>
        <taxon>Culex</taxon>
        <taxon>Culex</taxon>
    </lineage>
</organism>
<evidence type="ECO:0000256" key="1">
    <source>
        <dbReference type="SAM" id="MobiDB-lite"/>
    </source>
</evidence>
<name>A0A8D8AY96_CULPI</name>
<dbReference type="EMBL" id="HBUE01054139">
    <property type="protein sequence ID" value="CAG6465747.1"/>
    <property type="molecule type" value="Transcribed_RNA"/>
</dbReference>
<dbReference type="AlphaFoldDB" id="A0A8D8AY96"/>
<accession>A0A8D8AY96</accession>
<sequence>MAAKSTRAKSELQSPQPYSVVSRRHHEKAANFPHLEQFHRGSVRSFAPVESQRSGPFRELHRRSHGTPPGQHAVLAVLPQSEGQSAGLPSEAPTGECSISEPEHVQREIRSGR</sequence>
<dbReference type="EMBL" id="HBUE01054140">
    <property type="protein sequence ID" value="CAG6465749.1"/>
    <property type="molecule type" value="Transcribed_RNA"/>
</dbReference>